<dbReference type="EMBL" id="JAAGMD010000511">
    <property type="protein sequence ID" value="NEA87843.1"/>
    <property type="molecule type" value="Genomic_DNA"/>
</dbReference>
<keyword evidence="1" id="KW-0732">Signal</keyword>
<dbReference type="RefSeq" id="WP_164333166.1">
    <property type="nucleotide sequence ID" value="NZ_JAAGMD010000511.1"/>
</dbReference>
<comment type="caution">
    <text evidence="2">The sequence shown here is derived from an EMBL/GenBank/DDBJ whole genome shotgun (WGS) entry which is preliminary data.</text>
</comment>
<evidence type="ECO:0000313" key="2">
    <source>
        <dbReference type="EMBL" id="NEA87843.1"/>
    </source>
</evidence>
<feature type="signal peptide" evidence="1">
    <location>
        <begin position="1"/>
        <end position="37"/>
    </location>
</feature>
<protein>
    <recommendedName>
        <fullName evidence="3">Secreted protein</fullName>
    </recommendedName>
</protein>
<sequence length="171" mass="17665">MLLSTATAPGRRRLGAAGVLTAAGLALTSLSLAPAQAAEAGPSAQAAASSGVSAQAAKVAAKKGKIIRLSGKRPGCRVHAVVSVTKNTASGYLKSTCEYGTDHVLIGLLSIDNKKLKTVTKRQRGGKTSTTKTVKLSNPKGTQNICMIGSWNFPLTEHPAYRSEARACVTY</sequence>
<evidence type="ECO:0008006" key="3">
    <source>
        <dbReference type="Google" id="ProtNLM"/>
    </source>
</evidence>
<dbReference type="InterPro" id="IPR006311">
    <property type="entry name" value="TAT_signal"/>
</dbReference>
<evidence type="ECO:0000256" key="1">
    <source>
        <dbReference type="SAM" id="SignalP"/>
    </source>
</evidence>
<reference evidence="2" key="1">
    <citation type="submission" date="2020-01" db="EMBL/GenBank/DDBJ databases">
        <title>Insect and environment-associated Actinomycetes.</title>
        <authorList>
            <person name="Currrie C."/>
            <person name="Chevrette M."/>
            <person name="Carlson C."/>
            <person name="Stubbendieck R."/>
            <person name="Wendt-Pienkowski E."/>
        </authorList>
    </citation>
    <scope>NUCLEOTIDE SEQUENCE</scope>
    <source>
        <strain evidence="2">SID14436</strain>
    </source>
</reference>
<name>A0A6G3QWH1_9ACTN</name>
<organism evidence="2">
    <name type="scientific">Streptomyces sp. SID14436</name>
    <dbReference type="NCBI Taxonomy" id="2706070"/>
    <lineage>
        <taxon>Bacteria</taxon>
        <taxon>Bacillati</taxon>
        <taxon>Actinomycetota</taxon>
        <taxon>Actinomycetes</taxon>
        <taxon>Kitasatosporales</taxon>
        <taxon>Streptomycetaceae</taxon>
        <taxon>Streptomyces</taxon>
    </lineage>
</organism>
<dbReference type="AlphaFoldDB" id="A0A6G3QWH1"/>
<dbReference type="PROSITE" id="PS51318">
    <property type="entry name" value="TAT"/>
    <property type="match status" value="1"/>
</dbReference>
<gene>
    <name evidence="2" type="ORF">G3I53_17795</name>
</gene>
<accession>A0A6G3QWH1</accession>
<feature type="chain" id="PRO_5026239912" description="Secreted protein" evidence="1">
    <location>
        <begin position="38"/>
        <end position="171"/>
    </location>
</feature>
<proteinExistence type="predicted"/>